<dbReference type="Proteomes" id="UP001201812">
    <property type="component" value="Unassembled WGS sequence"/>
</dbReference>
<keyword evidence="3" id="KW-1185">Reference proteome</keyword>
<evidence type="ECO:0000313" key="2">
    <source>
        <dbReference type="EMBL" id="KAI1709674.1"/>
    </source>
</evidence>
<evidence type="ECO:0000313" key="3">
    <source>
        <dbReference type="Proteomes" id="UP001201812"/>
    </source>
</evidence>
<gene>
    <name evidence="2" type="ORF">DdX_11062</name>
</gene>
<feature type="compositionally biased region" description="Polar residues" evidence="1">
    <location>
        <begin position="205"/>
        <end position="214"/>
    </location>
</feature>
<organism evidence="2 3">
    <name type="scientific">Ditylenchus destructor</name>
    <dbReference type="NCBI Taxonomy" id="166010"/>
    <lineage>
        <taxon>Eukaryota</taxon>
        <taxon>Metazoa</taxon>
        <taxon>Ecdysozoa</taxon>
        <taxon>Nematoda</taxon>
        <taxon>Chromadorea</taxon>
        <taxon>Rhabditida</taxon>
        <taxon>Tylenchina</taxon>
        <taxon>Tylenchomorpha</taxon>
        <taxon>Sphaerularioidea</taxon>
        <taxon>Anguinidae</taxon>
        <taxon>Anguininae</taxon>
        <taxon>Ditylenchus</taxon>
    </lineage>
</organism>
<comment type="caution">
    <text evidence="2">The sequence shown here is derived from an EMBL/GenBank/DDBJ whole genome shotgun (WGS) entry which is preliminary data.</text>
</comment>
<feature type="region of interest" description="Disordered" evidence="1">
    <location>
        <begin position="204"/>
        <end position="227"/>
    </location>
</feature>
<evidence type="ECO:0000256" key="1">
    <source>
        <dbReference type="SAM" id="MobiDB-lite"/>
    </source>
</evidence>
<reference evidence="2" key="1">
    <citation type="submission" date="2022-01" db="EMBL/GenBank/DDBJ databases">
        <title>Genome Sequence Resource for Two Populations of Ditylenchus destructor, the Migratory Endoparasitic Phytonematode.</title>
        <authorList>
            <person name="Zhang H."/>
            <person name="Lin R."/>
            <person name="Xie B."/>
        </authorList>
    </citation>
    <scope>NUCLEOTIDE SEQUENCE</scope>
    <source>
        <strain evidence="2">BazhouSP</strain>
    </source>
</reference>
<feature type="compositionally biased region" description="Polar residues" evidence="1">
    <location>
        <begin position="149"/>
        <end position="169"/>
    </location>
</feature>
<feature type="region of interest" description="Disordered" evidence="1">
    <location>
        <begin position="100"/>
        <end position="169"/>
    </location>
</feature>
<feature type="compositionally biased region" description="Polar residues" evidence="1">
    <location>
        <begin position="121"/>
        <end position="131"/>
    </location>
</feature>
<accession>A0AAD4MWN7</accession>
<name>A0AAD4MWN7_9BILA</name>
<protein>
    <submittedName>
        <fullName evidence="2">Uncharacterized protein</fullName>
    </submittedName>
</protein>
<sequence length="227" mass="24489">MLVEENGTRNSAKLEEIAAEIENFGKTENLKAFGNEIDAWFNKVTQMLDPKSASNLSGKFLVGVQTQQQNTVKVDPKANTSQSQPVVKKEKTKLTVVIPPVKAPPSHQRPPSKVQPAPVPLTTTNDPQNGNAEVKESLPSPASNAAYYTPSSGSPNQIPSPFQSANSPNFVPPNIDASTFGLQTSNAQQAIRVQHARVAQEHVEFSTNSEADGSDNSKADMTRALWN</sequence>
<dbReference type="AlphaFoldDB" id="A0AAD4MWN7"/>
<dbReference type="EMBL" id="JAKKPZ010000029">
    <property type="protein sequence ID" value="KAI1709674.1"/>
    <property type="molecule type" value="Genomic_DNA"/>
</dbReference>
<proteinExistence type="predicted"/>